<evidence type="ECO:0000313" key="2">
    <source>
        <dbReference type="Proteomes" id="UP000238954"/>
    </source>
</evidence>
<accession>A0A2S8B3W2</accession>
<dbReference type="EMBL" id="PHFW01000003">
    <property type="protein sequence ID" value="PQM27092.1"/>
    <property type="molecule type" value="Genomic_DNA"/>
</dbReference>
<sequence>MAMASPDEDSAPLPSAMAFWPDAVARVPSDPICNRSMRSATVFSWSRLTASFPSVPLATWTIWRGVSADPTDTAWSRSPTASKPIAVAPFAIAAAPTPNAALYWPVAITPLPTATADSPVAIVVSPGSKPATRSIGVLFRLSSYQPPMARLPSPVAAAPKPIAELFNADAAELNPNALLKVPLAMFSRPKALLASPLAVFWYPNALPPSLRTLFR</sequence>
<name>A0A2S8B3W2_9SPHN</name>
<keyword evidence="2" id="KW-1185">Reference proteome</keyword>
<dbReference type="AntiFam" id="ANF00236">
    <property type="entry name" value="Shadow ORF (opposite sadA)"/>
</dbReference>
<proteinExistence type="predicted"/>
<gene>
    <name evidence="1" type="ORF">CVO77_19265</name>
</gene>
<dbReference type="Proteomes" id="UP000238954">
    <property type="component" value="Chromosome"/>
</dbReference>
<organism evidence="1 2">
    <name type="scientific">Sphingopyxis lindanitolerans</name>
    <dbReference type="NCBI Taxonomy" id="2054227"/>
    <lineage>
        <taxon>Bacteria</taxon>
        <taxon>Pseudomonadati</taxon>
        <taxon>Pseudomonadota</taxon>
        <taxon>Alphaproteobacteria</taxon>
        <taxon>Sphingomonadales</taxon>
        <taxon>Sphingomonadaceae</taxon>
        <taxon>Sphingopyxis</taxon>
    </lineage>
</organism>
<comment type="caution">
    <text evidence="1">The sequence shown here is derived from an EMBL/GenBank/DDBJ whole genome shotgun (WGS) entry which is preliminary data.</text>
</comment>
<dbReference type="AlphaFoldDB" id="A0A2S8B3W2"/>
<protein>
    <submittedName>
        <fullName evidence="1">Uncharacterized protein</fullName>
    </submittedName>
</protein>
<evidence type="ECO:0000313" key="1">
    <source>
        <dbReference type="EMBL" id="PQM27092.1"/>
    </source>
</evidence>
<reference evidence="2" key="1">
    <citation type="submission" date="2017-11" db="EMBL/GenBank/DDBJ databases">
        <title>The complete genome sequence of Sphingopyxis pomeranensis sp. nov. strain WS5A3p.</title>
        <authorList>
            <person name="Kaminski M.A."/>
        </authorList>
    </citation>
    <scope>NUCLEOTIDE SEQUENCE [LARGE SCALE GENOMIC DNA]</scope>
    <source>
        <strain evidence="2">WS5A3p</strain>
    </source>
</reference>